<comment type="caution">
    <text evidence="1">The sequence shown here is derived from an EMBL/GenBank/DDBJ whole genome shotgun (WGS) entry which is preliminary data.</text>
</comment>
<proteinExistence type="predicted"/>
<dbReference type="EMBL" id="JANHOG010000430">
    <property type="protein sequence ID" value="KAJ3554434.1"/>
    <property type="molecule type" value="Genomic_DNA"/>
</dbReference>
<dbReference type="Proteomes" id="UP001148662">
    <property type="component" value="Unassembled WGS sequence"/>
</dbReference>
<name>A0ACC1T6W7_9APHY</name>
<organism evidence="1 2">
    <name type="scientific">Phlebia brevispora</name>
    <dbReference type="NCBI Taxonomy" id="194682"/>
    <lineage>
        <taxon>Eukaryota</taxon>
        <taxon>Fungi</taxon>
        <taxon>Dikarya</taxon>
        <taxon>Basidiomycota</taxon>
        <taxon>Agaricomycotina</taxon>
        <taxon>Agaricomycetes</taxon>
        <taxon>Polyporales</taxon>
        <taxon>Meruliaceae</taxon>
        <taxon>Phlebia</taxon>
    </lineage>
</organism>
<accession>A0ACC1T6W7</accession>
<evidence type="ECO:0000313" key="1">
    <source>
        <dbReference type="EMBL" id="KAJ3554434.1"/>
    </source>
</evidence>
<gene>
    <name evidence="1" type="ORF">NM688_g3114</name>
</gene>
<keyword evidence="2" id="KW-1185">Reference proteome</keyword>
<sequence length="164" mass="17885">MGNGSATAIAVGVTVSIVSVVLLGVAGFFYMRRRRMAGPTRLEEPEDRRSVVLERSHPASRVTPFGVGNDAPRFHHKPGEDMRFARRRDDGGWDFSAPLVVDPFARAPSRNEGSSSRCTSPTSSIGATSYYSNKEKATKDMTAHGYFDVDVYDVAPPAYTPRAT</sequence>
<evidence type="ECO:0000313" key="2">
    <source>
        <dbReference type="Proteomes" id="UP001148662"/>
    </source>
</evidence>
<reference evidence="1" key="1">
    <citation type="submission" date="2022-07" db="EMBL/GenBank/DDBJ databases">
        <title>Genome Sequence of Phlebia brevispora.</title>
        <authorList>
            <person name="Buettner E."/>
        </authorList>
    </citation>
    <scope>NUCLEOTIDE SEQUENCE</scope>
    <source>
        <strain evidence="1">MPL23</strain>
    </source>
</reference>
<protein>
    <submittedName>
        <fullName evidence="1">Uncharacterized protein</fullName>
    </submittedName>
</protein>